<dbReference type="PANTHER" id="PTHR24271:SF48">
    <property type="entry name" value="KALLIKREIN-14"/>
    <property type="match status" value="1"/>
</dbReference>
<evidence type="ECO:0000259" key="7">
    <source>
        <dbReference type="PROSITE" id="PS50240"/>
    </source>
</evidence>
<protein>
    <submittedName>
        <fullName evidence="8">Kallikrein-15-like</fullName>
    </submittedName>
</protein>
<organism evidence="8 9">
    <name type="scientific">Dromaius novaehollandiae</name>
    <name type="common">Emu</name>
    <dbReference type="NCBI Taxonomy" id="8790"/>
    <lineage>
        <taxon>Eukaryota</taxon>
        <taxon>Metazoa</taxon>
        <taxon>Chordata</taxon>
        <taxon>Craniata</taxon>
        <taxon>Vertebrata</taxon>
        <taxon>Euteleostomi</taxon>
        <taxon>Archelosauria</taxon>
        <taxon>Archosauria</taxon>
        <taxon>Dinosauria</taxon>
        <taxon>Saurischia</taxon>
        <taxon>Theropoda</taxon>
        <taxon>Coelurosauria</taxon>
        <taxon>Aves</taxon>
        <taxon>Palaeognathae</taxon>
        <taxon>Casuariiformes</taxon>
        <taxon>Dromaiidae</taxon>
        <taxon>Dromaius</taxon>
    </lineage>
</organism>
<feature type="compositionally biased region" description="Basic and acidic residues" evidence="6">
    <location>
        <begin position="73"/>
        <end position="84"/>
    </location>
</feature>
<keyword evidence="4" id="KW-0720">Serine protease</keyword>
<dbReference type="InterPro" id="IPR043504">
    <property type="entry name" value="Peptidase_S1_PA_chymotrypsin"/>
</dbReference>
<evidence type="ECO:0000256" key="2">
    <source>
        <dbReference type="ARBA" id="ARBA00022670"/>
    </source>
</evidence>
<dbReference type="PROSITE" id="PS50240">
    <property type="entry name" value="TRYPSIN_DOM"/>
    <property type="match status" value="1"/>
</dbReference>
<keyword evidence="2" id="KW-0645">Protease</keyword>
<feature type="region of interest" description="Disordered" evidence="6">
    <location>
        <begin position="46"/>
        <end position="96"/>
    </location>
</feature>
<reference evidence="8" key="1">
    <citation type="submission" date="2025-08" db="UniProtKB">
        <authorList>
            <consortium name="Ensembl"/>
        </authorList>
    </citation>
    <scope>IDENTIFICATION</scope>
</reference>
<evidence type="ECO:0000256" key="3">
    <source>
        <dbReference type="ARBA" id="ARBA00022801"/>
    </source>
</evidence>
<keyword evidence="5" id="KW-1015">Disulfide bond</keyword>
<dbReference type="PRINTS" id="PR00722">
    <property type="entry name" value="CHYMOTRYPSIN"/>
</dbReference>
<evidence type="ECO:0000313" key="8">
    <source>
        <dbReference type="Ensembl" id="ENSDNVP00000022195.1"/>
    </source>
</evidence>
<accession>A0A8C4KEM4</accession>
<dbReference type="PANTHER" id="PTHR24271">
    <property type="entry name" value="KALLIKREIN-RELATED"/>
    <property type="match status" value="1"/>
</dbReference>
<dbReference type="InterPro" id="IPR001254">
    <property type="entry name" value="Trypsin_dom"/>
</dbReference>
<keyword evidence="9" id="KW-1185">Reference proteome</keyword>
<dbReference type="InterPro" id="IPR001314">
    <property type="entry name" value="Peptidase_S1A"/>
</dbReference>
<evidence type="ECO:0000256" key="1">
    <source>
        <dbReference type="ARBA" id="ARBA00009228"/>
    </source>
</evidence>
<dbReference type="Proteomes" id="UP000694423">
    <property type="component" value="Unplaced"/>
</dbReference>
<name>A0A8C4KEM4_DRONO</name>
<evidence type="ECO:0000256" key="4">
    <source>
        <dbReference type="ARBA" id="ARBA00022825"/>
    </source>
</evidence>
<dbReference type="Pfam" id="PF00089">
    <property type="entry name" value="Trypsin"/>
    <property type="match status" value="2"/>
</dbReference>
<dbReference type="GO" id="GO:0030141">
    <property type="term" value="C:secretory granule"/>
    <property type="evidence" value="ECO:0007669"/>
    <property type="project" value="TreeGrafter"/>
</dbReference>
<comment type="similarity">
    <text evidence="1">Belongs to the peptidase S1 family. Snake venom subfamily.</text>
</comment>
<sequence>LWTDVTLTLTDVTLTLPFSAFAFSALSGPQLWLCPLFAWVPGAPHTRPGPSSPHPNAAASGSSFIGVRLGGRGPKEPGGREQRRLSSKVISHPRYDPATKDGDLMLVKLLLPVHVNERVKPLPLATHCPVPGKTCQISGWGSTTSPEGRRTFTRDPASTPRWPPQGPRRPGGPDTDLRCAKVTIVAEEQCRRTYPGSVTANMVCAGEHGSRADSCQGDSWGPLVCDGRLQGIVSWGPGICGDPQKPGVYVNICKYTRWIQDTMRRN</sequence>
<feature type="domain" description="Peptidase S1" evidence="7">
    <location>
        <begin position="39"/>
        <end position="264"/>
    </location>
</feature>
<dbReference type="FunFam" id="2.40.10.10:FF:000010">
    <property type="entry name" value="Kallikrein related peptidase 11"/>
    <property type="match status" value="1"/>
</dbReference>
<dbReference type="Ensembl" id="ENSDNVT00000026763.1">
    <property type="protein sequence ID" value="ENSDNVP00000022195.1"/>
    <property type="gene ID" value="ENSDNVG00000015450.1"/>
</dbReference>
<dbReference type="GO" id="GO:0006508">
    <property type="term" value="P:proteolysis"/>
    <property type="evidence" value="ECO:0007669"/>
    <property type="project" value="UniProtKB-KW"/>
</dbReference>
<dbReference type="Gene3D" id="2.40.10.10">
    <property type="entry name" value="Trypsin-like serine proteases"/>
    <property type="match status" value="2"/>
</dbReference>
<evidence type="ECO:0000313" key="9">
    <source>
        <dbReference type="Proteomes" id="UP000694423"/>
    </source>
</evidence>
<feature type="region of interest" description="Disordered" evidence="6">
    <location>
        <begin position="139"/>
        <end position="175"/>
    </location>
</feature>
<dbReference type="AlphaFoldDB" id="A0A8C4KEM4"/>
<dbReference type="SUPFAM" id="SSF50494">
    <property type="entry name" value="Trypsin-like serine proteases"/>
    <property type="match status" value="1"/>
</dbReference>
<dbReference type="InterPro" id="IPR009003">
    <property type="entry name" value="Peptidase_S1_PA"/>
</dbReference>
<dbReference type="CDD" id="cd00190">
    <property type="entry name" value="Tryp_SPc"/>
    <property type="match status" value="1"/>
</dbReference>
<dbReference type="GO" id="GO:0004252">
    <property type="term" value="F:serine-type endopeptidase activity"/>
    <property type="evidence" value="ECO:0007669"/>
    <property type="project" value="InterPro"/>
</dbReference>
<evidence type="ECO:0000256" key="5">
    <source>
        <dbReference type="ARBA" id="ARBA00023157"/>
    </source>
</evidence>
<evidence type="ECO:0000256" key="6">
    <source>
        <dbReference type="SAM" id="MobiDB-lite"/>
    </source>
</evidence>
<proteinExistence type="inferred from homology"/>
<dbReference type="SMART" id="SM00020">
    <property type="entry name" value="Tryp_SPc"/>
    <property type="match status" value="1"/>
</dbReference>
<reference evidence="8" key="2">
    <citation type="submission" date="2025-09" db="UniProtKB">
        <authorList>
            <consortium name="Ensembl"/>
        </authorList>
    </citation>
    <scope>IDENTIFICATION</scope>
</reference>
<keyword evidence="3" id="KW-0378">Hydrolase</keyword>